<dbReference type="EC" id="2.7.13.3" evidence="8"/>
<dbReference type="PANTHER" id="PTHR43065:SF10">
    <property type="entry name" value="PEROXIDE STRESS-ACTIVATED HISTIDINE KINASE MAK3"/>
    <property type="match status" value="1"/>
</dbReference>
<dbReference type="Gene3D" id="3.30.565.10">
    <property type="entry name" value="Histidine kinase-like ATPase, C-terminal domain"/>
    <property type="match status" value="1"/>
</dbReference>
<name>A0A645JA56_9ZZZZ</name>
<keyword evidence="3" id="KW-0547">Nucleotide-binding</keyword>
<evidence type="ECO:0000313" key="8">
    <source>
        <dbReference type="EMBL" id="MPN57354.1"/>
    </source>
</evidence>
<dbReference type="PRINTS" id="PR00344">
    <property type="entry name" value="BCTRLSENSOR"/>
</dbReference>
<protein>
    <submittedName>
        <fullName evidence="8">Sensor protein FixL</fullName>
        <ecNumber evidence="8">2.7.13.3</ecNumber>
    </submittedName>
</protein>
<dbReference type="AlphaFoldDB" id="A0A645JA56"/>
<dbReference type="EMBL" id="VSSQ01128789">
    <property type="protein sequence ID" value="MPN57354.1"/>
    <property type="molecule type" value="Genomic_DNA"/>
</dbReference>
<dbReference type="GO" id="GO:0000160">
    <property type="term" value="P:phosphorelay signal transduction system"/>
    <property type="evidence" value="ECO:0007669"/>
    <property type="project" value="UniProtKB-KW"/>
</dbReference>
<dbReference type="InterPro" id="IPR003594">
    <property type="entry name" value="HATPase_dom"/>
</dbReference>
<dbReference type="InterPro" id="IPR036890">
    <property type="entry name" value="HATPase_C_sf"/>
</dbReference>
<keyword evidence="5" id="KW-0067">ATP-binding</keyword>
<keyword evidence="6" id="KW-0902">Two-component regulatory system</keyword>
<accession>A0A645JA56</accession>
<dbReference type="GO" id="GO:0005524">
    <property type="term" value="F:ATP binding"/>
    <property type="evidence" value="ECO:0007669"/>
    <property type="project" value="UniProtKB-KW"/>
</dbReference>
<evidence type="ECO:0000259" key="7">
    <source>
        <dbReference type="PROSITE" id="PS50109"/>
    </source>
</evidence>
<evidence type="ECO:0000256" key="4">
    <source>
        <dbReference type="ARBA" id="ARBA00022777"/>
    </source>
</evidence>
<keyword evidence="2 8" id="KW-0808">Transferase</keyword>
<gene>
    <name evidence="8" type="primary">fixL_6</name>
    <name evidence="8" type="ORF">SDC9_205048</name>
</gene>
<dbReference type="PROSITE" id="PS50109">
    <property type="entry name" value="HIS_KIN"/>
    <property type="match status" value="1"/>
</dbReference>
<dbReference type="SUPFAM" id="SSF55874">
    <property type="entry name" value="ATPase domain of HSP90 chaperone/DNA topoisomerase II/histidine kinase"/>
    <property type="match status" value="1"/>
</dbReference>
<evidence type="ECO:0000256" key="6">
    <source>
        <dbReference type="ARBA" id="ARBA00023012"/>
    </source>
</evidence>
<keyword evidence="1" id="KW-0597">Phosphoprotein</keyword>
<dbReference type="Pfam" id="PF02518">
    <property type="entry name" value="HATPase_c"/>
    <property type="match status" value="1"/>
</dbReference>
<reference evidence="8" key="1">
    <citation type="submission" date="2019-08" db="EMBL/GenBank/DDBJ databases">
        <authorList>
            <person name="Kucharzyk K."/>
            <person name="Murdoch R.W."/>
            <person name="Higgins S."/>
            <person name="Loffler F."/>
        </authorList>
    </citation>
    <scope>NUCLEOTIDE SEQUENCE</scope>
</reference>
<evidence type="ECO:0000256" key="2">
    <source>
        <dbReference type="ARBA" id="ARBA00022679"/>
    </source>
</evidence>
<proteinExistence type="predicted"/>
<dbReference type="GO" id="GO:0004673">
    <property type="term" value="F:protein histidine kinase activity"/>
    <property type="evidence" value="ECO:0007669"/>
    <property type="project" value="UniProtKB-EC"/>
</dbReference>
<evidence type="ECO:0000256" key="5">
    <source>
        <dbReference type="ARBA" id="ARBA00022840"/>
    </source>
</evidence>
<dbReference type="InterPro" id="IPR005467">
    <property type="entry name" value="His_kinase_dom"/>
</dbReference>
<organism evidence="8">
    <name type="scientific">bioreactor metagenome</name>
    <dbReference type="NCBI Taxonomy" id="1076179"/>
    <lineage>
        <taxon>unclassified sequences</taxon>
        <taxon>metagenomes</taxon>
        <taxon>ecological metagenomes</taxon>
    </lineage>
</organism>
<feature type="domain" description="Histidine kinase" evidence="7">
    <location>
        <begin position="1"/>
        <end position="153"/>
    </location>
</feature>
<evidence type="ECO:0000256" key="1">
    <source>
        <dbReference type="ARBA" id="ARBA00022553"/>
    </source>
</evidence>
<keyword evidence="4" id="KW-0418">Kinase</keyword>
<sequence length="168" mass="18783">MVNEAVELADIELRRHNVRLRHYVAARLPPVMADTILIEQVLVNLMKNGAESIAQAQRPAPDRSVELRVVPKQIEDRPVIEFTVQDTGRGLAPEVLERLFEAFFSTKSEGMGMGLNLCRSIVESHQGRMRAENLYNGSEVVGCRFSFWLPLDQPADATINTVAEATKP</sequence>
<dbReference type="SMART" id="SM00387">
    <property type="entry name" value="HATPase_c"/>
    <property type="match status" value="1"/>
</dbReference>
<comment type="caution">
    <text evidence="8">The sequence shown here is derived from an EMBL/GenBank/DDBJ whole genome shotgun (WGS) entry which is preliminary data.</text>
</comment>
<evidence type="ECO:0000256" key="3">
    <source>
        <dbReference type="ARBA" id="ARBA00022741"/>
    </source>
</evidence>
<dbReference type="InterPro" id="IPR004358">
    <property type="entry name" value="Sig_transdc_His_kin-like_C"/>
</dbReference>
<dbReference type="PANTHER" id="PTHR43065">
    <property type="entry name" value="SENSOR HISTIDINE KINASE"/>
    <property type="match status" value="1"/>
</dbReference>